<evidence type="ECO:0000313" key="3">
    <source>
        <dbReference type="Proteomes" id="UP000215335"/>
    </source>
</evidence>
<sequence>TESRIYNELHGNIFHFITILVLDYKPLSERILNAPLKGDGLSCLFDERINMTTAVKLSGVLVLLLAVQCQSQKRLSLKEYLPTQLRLLETIAERLDSIDTALQKVQAAVEVSENETPEEPAVESRRDLDSENIQSRKGLPPVWMPPITDVPSAGDSVEKQQSQDISSPSRRGQNTIDNNMLSWAQRKRQLDYDQPWLNGTNPEDDQGIT</sequence>
<gene>
    <name evidence="2" type="ORF">TSAR_006181</name>
</gene>
<dbReference type="AlphaFoldDB" id="A0A232EZZ6"/>
<feature type="compositionally biased region" description="Acidic residues" evidence="1">
    <location>
        <begin position="112"/>
        <end position="121"/>
    </location>
</feature>
<dbReference type="Proteomes" id="UP000215335">
    <property type="component" value="Unassembled WGS sequence"/>
</dbReference>
<feature type="region of interest" description="Disordered" evidence="1">
    <location>
        <begin position="109"/>
        <end position="182"/>
    </location>
</feature>
<feature type="non-terminal residue" evidence="2">
    <location>
        <position position="1"/>
    </location>
</feature>
<dbReference type="EMBL" id="NNAY01001404">
    <property type="protein sequence ID" value="OXU24086.1"/>
    <property type="molecule type" value="Genomic_DNA"/>
</dbReference>
<organism evidence="2 3">
    <name type="scientific">Trichomalopsis sarcophagae</name>
    <dbReference type="NCBI Taxonomy" id="543379"/>
    <lineage>
        <taxon>Eukaryota</taxon>
        <taxon>Metazoa</taxon>
        <taxon>Ecdysozoa</taxon>
        <taxon>Arthropoda</taxon>
        <taxon>Hexapoda</taxon>
        <taxon>Insecta</taxon>
        <taxon>Pterygota</taxon>
        <taxon>Neoptera</taxon>
        <taxon>Endopterygota</taxon>
        <taxon>Hymenoptera</taxon>
        <taxon>Apocrita</taxon>
        <taxon>Proctotrupomorpha</taxon>
        <taxon>Chalcidoidea</taxon>
        <taxon>Pteromalidae</taxon>
        <taxon>Pteromalinae</taxon>
        <taxon>Trichomalopsis</taxon>
    </lineage>
</organism>
<accession>A0A232EZZ6</accession>
<feature type="compositionally biased region" description="Polar residues" evidence="1">
    <location>
        <begin position="159"/>
        <end position="182"/>
    </location>
</feature>
<name>A0A232EZZ6_9HYME</name>
<keyword evidence="3" id="KW-1185">Reference proteome</keyword>
<reference evidence="2 3" key="1">
    <citation type="journal article" date="2017" name="Curr. Biol.">
        <title>The Evolution of Venom by Co-option of Single-Copy Genes.</title>
        <authorList>
            <person name="Martinson E.O."/>
            <person name="Mrinalini"/>
            <person name="Kelkar Y.D."/>
            <person name="Chang C.H."/>
            <person name="Werren J.H."/>
        </authorList>
    </citation>
    <scope>NUCLEOTIDE SEQUENCE [LARGE SCALE GENOMIC DNA]</scope>
    <source>
        <strain evidence="2 3">Alberta</strain>
        <tissue evidence="2">Whole body</tissue>
    </source>
</reference>
<comment type="caution">
    <text evidence="2">The sequence shown here is derived from an EMBL/GenBank/DDBJ whole genome shotgun (WGS) entry which is preliminary data.</text>
</comment>
<protein>
    <submittedName>
        <fullName evidence="2">Uncharacterized protein</fullName>
    </submittedName>
</protein>
<evidence type="ECO:0000313" key="2">
    <source>
        <dbReference type="EMBL" id="OXU24086.1"/>
    </source>
</evidence>
<proteinExistence type="predicted"/>
<evidence type="ECO:0000256" key="1">
    <source>
        <dbReference type="SAM" id="MobiDB-lite"/>
    </source>
</evidence>
<feature type="region of interest" description="Disordered" evidence="1">
    <location>
        <begin position="190"/>
        <end position="209"/>
    </location>
</feature>